<dbReference type="GO" id="GO:0043190">
    <property type="term" value="C:ATP-binding cassette (ABC) transporter complex"/>
    <property type="evidence" value="ECO:0007669"/>
    <property type="project" value="InterPro"/>
</dbReference>
<keyword evidence="1" id="KW-0732">Signal</keyword>
<dbReference type="GO" id="GO:0022857">
    <property type="term" value="F:transmembrane transporter activity"/>
    <property type="evidence" value="ECO:0007669"/>
    <property type="project" value="InterPro"/>
</dbReference>
<organism evidence="3 4">
    <name type="scientific">Nocardioides iriomotensis</name>
    <dbReference type="NCBI Taxonomy" id="715784"/>
    <lineage>
        <taxon>Bacteria</taxon>
        <taxon>Bacillati</taxon>
        <taxon>Actinomycetota</taxon>
        <taxon>Actinomycetes</taxon>
        <taxon>Propionibacteriales</taxon>
        <taxon>Nocardioidaceae</taxon>
        <taxon>Nocardioides</taxon>
    </lineage>
</organism>
<reference evidence="3 4" key="1">
    <citation type="submission" date="2019-01" db="EMBL/GenBank/DDBJ databases">
        <title>Nocardioides guangzhouensis sp. nov., an actinobacterium isolated from soil.</title>
        <authorList>
            <person name="Fu Y."/>
            <person name="Cai Y."/>
            <person name="Lin Z."/>
            <person name="Chen P."/>
        </authorList>
    </citation>
    <scope>NUCLEOTIDE SEQUENCE [LARGE SCALE GENOMIC DNA]</scope>
    <source>
        <strain evidence="3 4">NBRC 105384</strain>
    </source>
</reference>
<evidence type="ECO:0000313" key="4">
    <source>
        <dbReference type="Proteomes" id="UP000291189"/>
    </source>
</evidence>
<name>A0A4Q5J5G7_9ACTN</name>
<dbReference type="PROSITE" id="PS51257">
    <property type="entry name" value="PROKAR_LIPOPROTEIN"/>
    <property type="match status" value="1"/>
</dbReference>
<accession>A0A4Q5J5G7</accession>
<dbReference type="Gene3D" id="3.40.190.10">
    <property type="entry name" value="Periplasmic binding protein-like II"/>
    <property type="match status" value="1"/>
</dbReference>
<dbReference type="OrthoDB" id="9781705at2"/>
<dbReference type="Gene3D" id="3.40.190.120">
    <property type="entry name" value="Osmoprotection protein (prox), domain 2"/>
    <property type="match status" value="1"/>
</dbReference>
<protein>
    <submittedName>
        <fullName evidence="3">Glycine betaine ABC transporter substrate-binding protein</fullName>
    </submittedName>
</protein>
<dbReference type="Pfam" id="PF04069">
    <property type="entry name" value="OpuAC"/>
    <property type="match status" value="1"/>
</dbReference>
<proteinExistence type="predicted"/>
<dbReference type="InterPro" id="IPR007210">
    <property type="entry name" value="ABC_Gly_betaine_transp_sub-bd"/>
</dbReference>
<dbReference type="AlphaFoldDB" id="A0A4Q5J5G7"/>
<dbReference type="CDD" id="cd13611">
    <property type="entry name" value="PBP2_YehZ"/>
    <property type="match status" value="1"/>
</dbReference>
<evidence type="ECO:0000256" key="1">
    <source>
        <dbReference type="SAM" id="SignalP"/>
    </source>
</evidence>
<feature type="chain" id="PRO_5038635048" evidence="1">
    <location>
        <begin position="20"/>
        <end position="324"/>
    </location>
</feature>
<feature type="signal peptide" evidence="1">
    <location>
        <begin position="1"/>
        <end position="19"/>
    </location>
</feature>
<feature type="domain" description="ABC-type glycine betaine transport system substrate-binding" evidence="2">
    <location>
        <begin position="48"/>
        <end position="318"/>
    </location>
</feature>
<keyword evidence="4" id="KW-1185">Reference proteome</keyword>
<evidence type="ECO:0000259" key="2">
    <source>
        <dbReference type="Pfam" id="PF04069"/>
    </source>
</evidence>
<evidence type="ECO:0000313" key="3">
    <source>
        <dbReference type="EMBL" id="RYU13877.1"/>
    </source>
</evidence>
<dbReference type="EMBL" id="SDPU01000013">
    <property type="protein sequence ID" value="RYU13877.1"/>
    <property type="molecule type" value="Genomic_DNA"/>
</dbReference>
<sequence length="324" mass="35162">MLRRSLAAVAATACLAVTAGCGLGTAAGFSPSGKLDGPVQDVDLGGASVSVGSKNFTEQLVLGKIAVILLQSAGADVTDLTNIPGSASARYAQIDGQVDMEWEYTGTAWISYLGHTKPIPDEQKQYEAVRDEELKKNDLVWAKPAPMNNTYGFATPAETLKKLGITKLSEIADLPVDQRTFCVESEFKNRNDGFQPMLEKYDLPLGKEVPQGNVKTLATGAIYAATDKGECNFGEIFTTDGRIKALDLTVLEDDRQFFPKYNVATVFRKEVLDQHPELKDLFAPVSAKLDDKTLIELNAQVDVDGRDPVDVAHDWLKKEGFLAS</sequence>
<gene>
    <name evidence="3" type="ORF">ETU37_04950</name>
</gene>
<dbReference type="Proteomes" id="UP000291189">
    <property type="component" value="Unassembled WGS sequence"/>
</dbReference>
<dbReference type="RefSeq" id="WP_129985926.1">
    <property type="nucleotide sequence ID" value="NZ_SDPU01000013.1"/>
</dbReference>
<dbReference type="SUPFAM" id="SSF53850">
    <property type="entry name" value="Periplasmic binding protein-like II"/>
    <property type="match status" value="1"/>
</dbReference>
<comment type="caution">
    <text evidence="3">The sequence shown here is derived from an EMBL/GenBank/DDBJ whole genome shotgun (WGS) entry which is preliminary data.</text>
</comment>